<keyword evidence="1" id="KW-0812">Transmembrane</keyword>
<gene>
    <name evidence="2" type="ORF">GIB67_008678</name>
</gene>
<evidence type="ECO:0000256" key="1">
    <source>
        <dbReference type="SAM" id="Phobius"/>
    </source>
</evidence>
<feature type="transmembrane region" description="Helical" evidence="1">
    <location>
        <begin position="66"/>
        <end position="87"/>
    </location>
</feature>
<dbReference type="Proteomes" id="UP000541444">
    <property type="component" value="Unassembled WGS sequence"/>
</dbReference>
<name>A0A7J7M509_9MAGN</name>
<protein>
    <submittedName>
        <fullName evidence="2">Uncharacterized protein</fullName>
    </submittedName>
</protein>
<comment type="caution">
    <text evidence="2">The sequence shown here is derived from an EMBL/GenBank/DDBJ whole genome shotgun (WGS) entry which is preliminary data.</text>
</comment>
<organism evidence="2 3">
    <name type="scientific">Kingdonia uniflora</name>
    <dbReference type="NCBI Taxonomy" id="39325"/>
    <lineage>
        <taxon>Eukaryota</taxon>
        <taxon>Viridiplantae</taxon>
        <taxon>Streptophyta</taxon>
        <taxon>Embryophyta</taxon>
        <taxon>Tracheophyta</taxon>
        <taxon>Spermatophyta</taxon>
        <taxon>Magnoliopsida</taxon>
        <taxon>Ranunculales</taxon>
        <taxon>Circaeasteraceae</taxon>
        <taxon>Kingdonia</taxon>
    </lineage>
</organism>
<dbReference type="OrthoDB" id="1305551at2759"/>
<reference evidence="2 3" key="1">
    <citation type="journal article" date="2020" name="IScience">
        <title>Genome Sequencing of the Endangered Kingdonia uniflora (Circaeasteraceae, Ranunculales) Reveals Potential Mechanisms of Evolutionary Specialization.</title>
        <authorList>
            <person name="Sun Y."/>
            <person name="Deng T."/>
            <person name="Zhang A."/>
            <person name="Moore M.J."/>
            <person name="Landis J.B."/>
            <person name="Lin N."/>
            <person name="Zhang H."/>
            <person name="Zhang X."/>
            <person name="Huang J."/>
            <person name="Zhang X."/>
            <person name="Sun H."/>
            <person name="Wang H."/>
        </authorList>
    </citation>
    <scope>NUCLEOTIDE SEQUENCE [LARGE SCALE GENOMIC DNA]</scope>
    <source>
        <strain evidence="2">TB1705</strain>
        <tissue evidence="2">Leaf</tissue>
    </source>
</reference>
<dbReference type="AlphaFoldDB" id="A0A7J7M509"/>
<feature type="non-terminal residue" evidence="2">
    <location>
        <position position="1"/>
    </location>
</feature>
<sequence>MGFRRKKITRKSAGEKAQVKQLTAKTRDYTIMLRYNPREECWEMSMLQRCTKERMQETSLQLWDKVSMYIIAAVDFISTLIGPNVIFGSLSTRTKMVLIEEGGASRSGMEDIMELQEGGAFLLEELQYNSIVPLHLWQKLGELLMLQTWLWNLNAPNLSLNATPKPWSPSSLDKKILLGRNARNKLDIIQHDLRNDPLNDLYTVGETEAMKEFTPWVRAEESLKKQKSRVDWLGLGDGNTVFFPCTWKKPQQNWFVLCTDGVLTNSGGQEAIIGKWDGDAIEAYACYEP</sequence>
<evidence type="ECO:0000313" key="2">
    <source>
        <dbReference type="EMBL" id="KAF6149957.1"/>
    </source>
</evidence>
<keyword evidence="1" id="KW-0472">Membrane</keyword>
<accession>A0A7J7M509</accession>
<keyword evidence="3" id="KW-1185">Reference proteome</keyword>
<evidence type="ECO:0000313" key="3">
    <source>
        <dbReference type="Proteomes" id="UP000541444"/>
    </source>
</evidence>
<keyword evidence="1" id="KW-1133">Transmembrane helix</keyword>
<proteinExistence type="predicted"/>
<dbReference type="EMBL" id="JACGCM010001775">
    <property type="protein sequence ID" value="KAF6149957.1"/>
    <property type="molecule type" value="Genomic_DNA"/>
</dbReference>